<dbReference type="eggNOG" id="COG3825">
    <property type="taxonomic scope" value="Bacteria"/>
</dbReference>
<keyword evidence="3" id="KW-1185">Reference proteome</keyword>
<dbReference type="AlphaFoldDB" id="Q7NV51"/>
<feature type="region of interest" description="Disordered" evidence="1">
    <location>
        <begin position="1"/>
        <end position="50"/>
    </location>
</feature>
<dbReference type="KEGG" id="cvi:CV_2494"/>
<sequence>MSKPLSTPCTTTAARGRKRRIPPRRTWRRPARRGTETPPSLRDAAAPESDPDSARLIIAVTPGMSGMPGHSMIRDRTSLVSNSCPSLHMLIDFFYALRNAGLPVTLKEFLLLLEALQRNIAFGSLDEFYYLSRAALVKDEKHFDRFDQVFGHHFKGLELALDDLQRAIPEDWLRKQVEKYLSEEEKKKLQSMGWDKLMETLRQRLEEQKERHQGGNKWIGTGGTSPFGAWGYNPEGVRIGQNQSRHRRAVKVWDQREFRNFDDKAELGTRNIKLALRRLREFARDGAEEILDLDATIAATARKGGMLDLKMQREQHNNAKLLVLFDVGGSMDDHIRACEELFSAVKAEFKHLEYFYFHNCVYESVWKDNNRRQSQRFPTWDLIHTFGRDYKLIFVGDASMSPYEITFPGGSVEHMNEESGETWLKRLLEHFRHAVWINPLEEAHWDYTQSVGMIRQLMGRRMRPMTLSGLDQAMRDLKKTAAPA</sequence>
<accession>Q7NV51</accession>
<organism evidence="2 3">
    <name type="scientific">Chromobacterium violaceum (strain ATCC 12472 / DSM 30191 / JCM 1249 / CCUG 213 / NBRC 12614 / NCIMB 9131 / NCTC 9757 / MK)</name>
    <dbReference type="NCBI Taxonomy" id="243365"/>
    <lineage>
        <taxon>Bacteria</taxon>
        <taxon>Pseudomonadati</taxon>
        <taxon>Pseudomonadota</taxon>
        <taxon>Betaproteobacteria</taxon>
        <taxon>Neisseriales</taxon>
        <taxon>Chromobacteriaceae</taxon>
        <taxon>Chromobacterium</taxon>
    </lineage>
</organism>
<evidence type="ECO:0000313" key="2">
    <source>
        <dbReference type="EMBL" id="AAQ60165.1"/>
    </source>
</evidence>
<protein>
    <recommendedName>
        <fullName evidence="4">VWA domain-containing protein</fullName>
    </recommendedName>
</protein>
<gene>
    <name evidence="2" type="ordered locus">CV_2494</name>
</gene>
<dbReference type="EMBL" id="AE016825">
    <property type="protein sequence ID" value="AAQ60165.1"/>
    <property type="molecule type" value="Genomic_DNA"/>
</dbReference>
<dbReference type="InterPro" id="IPR008912">
    <property type="entry name" value="Uncharacterised_CoxE"/>
</dbReference>
<dbReference type="Pfam" id="PF05762">
    <property type="entry name" value="VWA_CoxE"/>
    <property type="match status" value="1"/>
</dbReference>
<feature type="compositionally biased region" description="Polar residues" evidence="1">
    <location>
        <begin position="1"/>
        <end position="12"/>
    </location>
</feature>
<dbReference type="PANTHER" id="PTHR39338">
    <property type="entry name" value="BLL5662 PROTEIN-RELATED"/>
    <property type="match status" value="1"/>
</dbReference>
<reference evidence="2 3" key="1">
    <citation type="journal article" date="2003" name="Proc. Natl. Acad. Sci. U.S.A.">
        <title>The complete genome sequence of Chromobacterium violaceum reveals remarkable and exploitable bacterial adaptability.</title>
        <authorList>
            <person name="Vasconcelos A.T.R."/>
            <person name="de Almeida D.F."/>
            <person name="Almeida F.C."/>
            <person name="de Almeida L.G.P."/>
            <person name="de Almeida R."/>
            <person name="Goncalves J.A.A."/>
            <person name="Andrade E.M."/>
            <person name="Antonio R.V."/>
            <person name="Araripe J."/>
            <person name="de Araujo M.F.F."/>
            <person name="Filho S.A."/>
            <person name="Azevedo V."/>
            <person name="Batista A.J."/>
            <person name="Bataus L.A.M."/>
            <person name="Batista J.S."/>
            <person name="Belo A."/>
            <person name="vander Berg C."/>
            <person name="Blamey J."/>
            <person name="Bogo M."/>
            <person name="Bonato S."/>
            <person name="Bordignon J."/>
            <person name="Brito C.A."/>
            <person name="Brocchi M."/>
            <person name="Burity H.A."/>
            <person name="Camargo A.A."/>
            <person name="Cardoso D.D.P."/>
            <person name="Carneiro N.P."/>
            <person name="Carraro D.M."/>
            <person name="Carvalho C.M.B."/>
            <person name="Cascardo J.C.M."/>
            <person name="Cavada B.S."/>
            <person name="Chueire L.M.O."/>
            <person name="Pasa T.B.C."/>
            <person name="Duran N."/>
            <person name="Fagundes N."/>
            <person name="Falcao C.L."/>
            <person name="Fantinatti F."/>
            <person name="Farias I.P."/>
            <person name="Felipe M.S.S."/>
            <person name="Ferrari L.P."/>
            <person name="Ferro J.A."/>
            <person name="Ferro M.I.T."/>
            <person name="Franco G.R."/>
            <person name="Freitas N.S.A."/>
            <person name="Furlan L.R."/>
            <person name="Gazzinelli R.T."/>
            <person name="Gomes E.A."/>
            <person name="Goncalves P.R."/>
            <person name="Grangeiro T.B."/>
            <person name="Grattapaglia D."/>
            <person name="Grisard E.C."/>
            <person name="Guimaraes C.T."/>
            <person name="Hanna E.S."/>
            <person name="Hungria M."/>
            <person name="Jardim S.N."/>
            <person name="Laurino J."/>
            <person name="Leoi L.C.T."/>
            <person name="Fassarella L."/>
            <person name="Lima A."/>
            <person name="Loureiro M.F."/>
            <person name="Lyra M.C.P."/>
            <person name="Macedo M."/>
            <person name="Madeira H.M.F."/>
            <person name="Manfio G.P."/>
            <person name="Maranhao A.Q."/>
            <person name="Martins W.S."/>
            <person name="di Mauro S.M.Z."/>
            <person name="de Medeiros S.R.B."/>
            <person name="Meissner R.D.V."/>
            <person name="Menck C.F.M."/>
            <person name="Moreira M.A.M."/>
            <person name="Nascimento F.F."/>
            <person name="Nicolas M.F."/>
            <person name="Oliveira J.G."/>
            <person name="Oliveira S.C."/>
            <person name="Paixao R.F.C."/>
            <person name="Parente J.A."/>
            <person name="Pedrosa F.O."/>
            <person name="Pena S.J.D."/>
            <person name="Perreira J.O."/>
            <person name="Perreira M."/>
            <person name="Pinto L.S.R.C."/>
            <person name="Pinto L.S."/>
            <person name="Porto J.I.R."/>
            <person name="Potrich D.P."/>
            <person name="Neto C.E.R."/>
            <person name="Reis A.M.M."/>
            <person name="Rigo L.U."/>
            <person name="Rondinelli E."/>
            <person name="dos Santos E.B.P."/>
            <person name="Santos F.R."/>
            <person name="Schneider M.P.C."/>
            <person name="Seuanez H.N."/>
            <person name="Silva A.M.R."/>
            <person name="da Silva A.L.C."/>
            <person name="Silva D.W."/>
            <person name="Silva R."/>
            <person name="Simoes I.C."/>
            <person name="Simon D."/>
            <person name="Soares C.M.A."/>
            <person name="Soares R.B.A."/>
            <person name="Souza E.M."/>
            <person name="Souza K.R.L."/>
            <person name="Souza R.C."/>
            <person name="Steffens M.B.R."/>
            <person name="Steindel M."/>
            <person name="Teixeira S.R."/>
            <person name="Urmenyi T."/>
            <person name="Vettore A."/>
            <person name="Wassem R."/>
            <person name="Zaha A."/>
            <person name="Simpson A.J.G."/>
        </authorList>
    </citation>
    <scope>NUCLEOTIDE SEQUENCE [LARGE SCALE GENOMIC DNA]</scope>
    <source>
        <strain evidence="3">ATCC 12472 / DSM 30191 / JCM 1249 / NBRC 12614 / NCIMB 9131 / NCTC 9757</strain>
    </source>
</reference>
<feature type="compositionally biased region" description="Basic residues" evidence="1">
    <location>
        <begin position="15"/>
        <end position="32"/>
    </location>
</feature>
<dbReference type="PANTHER" id="PTHR39338:SF7">
    <property type="entry name" value="BLL6692 PROTEIN"/>
    <property type="match status" value="1"/>
</dbReference>
<proteinExistence type="predicted"/>
<evidence type="ECO:0000313" key="3">
    <source>
        <dbReference type="Proteomes" id="UP000001424"/>
    </source>
</evidence>
<dbReference type="Proteomes" id="UP000001424">
    <property type="component" value="Chromosome"/>
</dbReference>
<dbReference type="HOGENOM" id="CLU_059555_0_0_4"/>
<dbReference type="STRING" id="243365.CV_2494"/>
<evidence type="ECO:0008006" key="4">
    <source>
        <dbReference type="Google" id="ProtNLM"/>
    </source>
</evidence>
<name>Q7NV51_CHRVO</name>
<evidence type="ECO:0000256" key="1">
    <source>
        <dbReference type="SAM" id="MobiDB-lite"/>
    </source>
</evidence>